<name>A0ABN3UKM4_9MICO</name>
<organism evidence="2 3">
    <name type="scientific">Pedococcus aerophilus</name>
    <dbReference type="NCBI Taxonomy" id="436356"/>
    <lineage>
        <taxon>Bacteria</taxon>
        <taxon>Bacillati</taxon>
        <taxon>Actinomycetota</taxon>
        <taxon>Actinomycetes</taxon>
        <taxon>Micrococcales</taxon>
        <taxon>Intrasporangiaceae</taxon>
        <taxon>Pedococcus</taxon>
    </lineage>
</organism>
<evidence type="ECO:0000313" key="3">
    <source>
        <dbReference type="Proteomes" id="UP001501326"/>
    </source>
</evidence>
<protein>
    <submittedName>
        <fullName evidence="2">Uncharacterized protein</fullName>
    </submittedName>
</protein>
<dbReference type="RefSeq" id="WP_344191273.1">
    <property type="nucleotide sequence ID" value="NZ_BAAARN010000001.1"/>
</dbReference>
<feature type="compositionally biased region" description="Polar residues" evidence="1">
    <location>
        <begin position="26"/>
        <end position="38"/>
    </location>
</feature>
<sequence>MTDTAPEQPGTAPREGAGPRAEASPKVSSEASSGTPAPSLNVTALFAEAATKSGLMWVQPPGDRAWPFWHAWADETVYVVSGPGEQTLPWLPDQVTLLLRSKDTGGRLLTVSATVREVRPDDERWMPATDALRASRLNATDNLVDRWAGECTVRALTPYGAPLEAPGSYGTGSGAAPVPASDATTSRWRPWHWRGRPRRRRGSPRADSGHTHGGNHLPAAD</sequence>
<dbReference type="EMBL" id="BAAARN010000001">
    <property type="protein sequence ID" value="GAA2733789.1"/>
    <property type="molecule type" value="Genomic_DNA"/>
</dbReference>
<evidence type="ECO:0000313" key="2">
    <source>
        <dbReference type="EMBL" id="GAA2733789.1"/>
    </source>
</evidence>
<dbReference type="InterPro" id="IPR011051">
    <property type="entry name" value="RmlC_Cupin_sf"/>
</dbReference>
<comment type="caution">
    <text evidence="2">The sequence shown here is derived from an EMBL/GenBank/DDBJ whole genome shotgun (WGS) entry which is preliminary data.</text>
</comment>
<keyword evidence="3" id="KW-1185">Reference proteome</keyword>
<evidence type="ECO:0000256" key="1">
    <source>
        <dbReference type="SAM" id="MobiDB-lite"/>
    </source>
</evidence>
<proteinExistence type="predicted"/>
<accession>A0ABN3UKM4</accession>
<gene>
    <name evidence="2" type="ORF">GCM10009867_12480</name>
</gene>
<dbReference type="CDD" id="cd02208">
    <property type="entry name" value="cupin_RmlC-like"/>
    <property type="match status" value="1"/>
</dbReference>
<dbReference type="Proteomes" id="UP001501326">
    <property type="component" value="Unassembled WGS sequence"/>
</dbReference>
<feature type="region of interest" description="Disordered" evidence="1">
    <location>
        <begin position="1"/>
        <end position="38"/>
    </location>
</feature>
<dbReference type="SUPFAM" id="SSF51182">
    <property type="entry name" value="RmlC-like cupins"/>
    <property type="match status" value="1"/>
</dbReference>
<reference evidence="2 3" key="1">
    <citation type="journal article" date="2019" name="Int. J. Syst. Evol. Microbiol.">
        <title>The Global Catalogue of Microorganisms (GCM) 10K type strain sequencing project: providing services to taxonomists for standard genome sequencing and annotation.</title>
        <authorList>
            <consortium name="The Broad Institute Genomics Platform"/>
            <consortium name="The Broad Institute Genome Sequencing Center for Infectious Disease"/>
            <person name="Wu L."/>
            <person name="Ma J."/>
        </authorList>
    </citation>
    <scope>NUCLEOTIDE SEQUENCE [LARGE SCALE GENOMIC DNA]</scope>
    <source>
        <strain evidence="2 3">JCM 16378</strain>
    </source>
</reference>
<feature type="compositionally biased region" description="Basic residues" evidence="1">
    <location>
        <begin position="189"/>
        <end position="203"/>
    </location>
</feature>
<feature type="region of interest" description="Disordered" evidence="1">
    <location>
        <begin position="168"/>
        <end position="221"/>
    </location>
</feature>